<dbReference type="SMART" id="SM00335">
    <property type="entry name" value="ANX"/>
    <property type="match status" value="2"/>
</dbReference>
<comment type="similarity">
    <text evidence="1 4">Belongs to the annexin family.</text>
</comment>
<evidence type="ECO:0000256" key="2">
    <source>
        <dbReference type="ARBA" id="ARBA00022737"/>
    </source>
</evidence>
<evidence type="ECO:0000313" key="6">
    <source>
        <dbReference type="EMBL" id="CAI5442633.1"/>
    </source>
</evidence>
<name>A0A9P1IDI2_9PELO</name>
<dbReference type="PRINTS" id="PR00196">
    <property type="entry name" value="ANNEXIN"/>
</dbReference>
<sequence length="329" mass="38611">MIKLFQIFLVNCPLLFVFSTFDAQYPADQIHQDLVRNIDNQWPHVYEVLAQYTNEERQQIALRYKGTYGEELRDLLLRRVQHKEVFLGLIDKPAKYDASLLRDAVYRPGTDEDVLIEIFITRKYEEIMEIRKEYQETYGTDLYNDLDDDLSGMFKYFIFSIAGYNENRVSDDSTDLVEATREALNLMNPYNTTQCICLLSSLNLDQLWLIFDEYQKLSNQPIETLLNNEPDDDLRSGFLQIVKVVRDTPKYFAEKLYNAVAGFGTDNDALSRIIVTRSEIDLPEILREFEKQPWKMTLREAIVEDTTLNFKFALLGFLDHYHGRTMVHA</sequence>
<keyword evidence="4" id="KW-0106">Calcium</keyword>
<dbReference type="PROSITE" id="PS51897">
    <property type="entry name" value="ANNEXIN_2"/>
    <property type="match status" value="2"/>
</dbReference>
<feature type="chain" id="PRO_5040283837" description="Annexin" evidence="5">
    <location>
        <begin position="20"/>
        <end position="329"/>
    </location>
</feature>
<dbReference type="EMBL" id="CANHGI010000002">
    <property type="protein sequence ID" value="CAI5442633.1"/>
    <property type="molecule type" value="Genomic_DNA"/>
</dbReference>
<accession>A0A9P1IDI2</accession>
<evidence type="ECO:0000256" key="1">
    <source>
        <dbReference type="ARBA" id="ARBA00007831"/>
    </source>
</evidence>
<evidence type="ECO:0000256" key="5">
    <source>
        <dbReference type="SAM" id="SignalP"/>
    </source>
</evidence>
<dbReference type="GO" id="GO:0012506">
    <property type="term" value="C:vesicle membrane"/>
    <property type="evidence" value="ECO:0007669"/>
    <property type="project" value="TreeGrafter"/>
</dbReference>
<dbReference type="InterPro" id="IPR018502">
    <property type="entry name" value="Annexin_repeat"/>
</dbReference>
<dbReference type="GO" id="GO:0005886">
    <property type="term" value="C:plasma membrane"/>
    <property type="evidence" value="ECO:0007669"/>
    <property type="project" value="TreeGrafter"/>
</dbReference>
<evidence type="ECO:0000256" key="4">
    <source>
        <dbReference type="RuleBase" id="RU003540"/>
    </source>
</evidence>
<dbReference type="PANTHER" id="PTHR10502:SF102">
    <property type="entry name" value="ANNEXIN B11"/>
    <property type="match status" value="1"/>
</dbReference>
<dbReference type="InterPro" id="IPR037104">
    <property type="entry name" value="Annexin_sf"/>
</dbReference>
<dbReference type="InterPro" id="IPR018252">
    <property type="entry name" value="Annexin_repeat_CS"/>
</dbReference>
<feature type="signal peptide" evidence="5">
    <location>
        <begin position="1"/>
        <end position="19"/>
    </location>
</feature>
<dbReference type="GO" id="GO:0005737">
    <property type="term" value="C:cytoplasm"/>
    <property type="evidence" value="ECO:0007669"/>
    <property type="project" value="TreeGrafter"/>
</dbReference>
<protein>
    <recommendedName>
        <fullName evidence="4">Annexin</fullName>
    </recommendedName>
</protein>
<dbReference type="GO" id="GO:0005509">
    <property type="term" value="F:calcium ion binding"/>
    <property type="evidence" value="ECO:0007669"/>
    <property type="project" value="InterPro"/>
</dbReference>
<evidence type="ECO:0000313" key="7">
    <source>
        <dbReference type="Proteomes" id="UP001152747"/>
    </source>
</evidence>
<dbReference type="Proteomes" id="UP001152747">
    <property type="component" value="Unassembled WGS sequence"/>
</dbReference>
<proteinExistence type="inferred from homology"/>
<comment type="caution">
    <text evidence="6">The sequence shown here is derived from an EMBL/GenBank/DDBJ whole genome shotgun (WGS) entry which is preliminary data.</text>
</comment>
<dbReference type="Pfam" id="PF00191">
    <property type="entry name" value="Annexin"/>
    <property type="match status" value="2"/>
</dbReference>
<dbReference type="PANTHER" id="PTHR10502">
    <property type="entry name" value="ANNEXIN"/>
    <property type="match status" value="1"/>
</dbReference>
<gene>
    <name evidence="6" type="ORF">CAMP_LOCUS5270</name>
</gene>
<dbReference type="GO" id="GO:0001786">
    <property type="term" value="F:phosphatidylserine binding"/>
    <property type="evidence" value="ECO:0007669"/>
    <property type="project" value="TreeGrafter"/>
</dbReference>
<dbReference type="GO" id="GO:0005634">
    <property type="term" value="C:nucleus"/>
    <property type="evidence" value="ECO:0007669"/>
    <property type="project" value="TreeGrafter"/>
</dbReference>
<reference evidence="6" key="1">
    <citation type="submission" date="2022-11" db="EMBL/GenBank/DDBJ databases">
        <authorList>
            <person name="Kikuchi T."/>
        </authorList>
    </citation>
    <scope>NUCLEOTIDE SEQUENCE</scope>
    <source>
        <strain evidence="6">PS1010</strain>
    </source>
</reference>
<organism evidence="6 7">
    <name type="scientific">Caenorhabditis angaria</name>
    <dbReference type="NCBI Taxonomy" id="860376"/>
    <lineage>
        <taxon>Eukaryota</taxon>
        <taxon>Metazoa</taxon>
        <taxon>Ecdysozoa</taxon>
        <taxon>Nematoda</taxon>
        <taxon>Chromadorea</taxon>
        <taxon>Rhabditida</taxon>
        <taxon>Rhabditina</taxon>
        <taxon>Rhabditomorpha</taxon>
        <taxon>Rhabditoidea</taxon>
        <taxon>Rhabditidae</taxon>
        <taxon>Peloderinae</taxon>
        <taxon>Caenorhabditis</taxon>
    </lineage>
</organism>
<dbReference type="Gene3D" id="1.10.220.10">
    <property type="entry name" value="Annexin"/>
    <property type="match status" value="3"/>
</dbReference>
<keyword evidence="4" id="KW-0111">Calcium/phospholipid-binding</keyword>
<evidence type="ECO:0000256" key="3">
    <source>
        <dbReference type="ARBA" id="ARBA00023216"/>
    </source>
</evidence>
<keyword evidence="5" id="KW-0732">Signal</keyword>
<keyword evidence="2 4" id="KW-0677">Repeat</keyword>
<dbReference type="SUPFAM" id="SSF47874">
    <property type="entry name" value="Annexin"/>
    <property type="match status" value="1"/>
</dbReference>
<dbReference type="OrthoDB" id="37886at2759"/>
<dbReference type="AlphaFoldDB" id="A0A9P1IDI2"/>
<keyword evidence="3 4" id="KW-0041">Annexin</keyword>
<dbReference type="GO" id="GO:0005544">
    <property type="term" value="F:calcium-dependent phospholipid binding"/>
    <property type="evidence" value="ECO:0007669"/>
    <property type="project" value="UniProtKB-KW"/>
</dbReference>
<dbReference type="FunFam" id="1.10.220.10:FF:000001">
    <property type="entry name" value="Annexin"/>
    <property type="match status" value="1"/>
</dbReference>
<dbReference type="InterPro" id="IPR001464">
    <property type="entry name" value="Annexin"/>
</dbReference>
<keyword evidence="7" id="KW-1185">Reference proteome</keyword>
<comment type="domain">
    <text evidence="4">A pair of annexin repeats may form one binding site for calcium and phospholipid.</text>
</comment>
<dbReference type="PROSITE" id="PS00223">
    <property type="entry name" value="ANNEXIN_1"/>
    <property type="match status" value="1"/>
</dbReference>